<evidence type="ECO:0000313" key="2">
    <source>
        <dbReference type="EMBL" id="CAI6365486.1"/>
    </source>
</evidence>
<keyword evidence="3" id="KW-1185">Reference proteome</keyword>
<accession>A0AAV0XD22</accession>
<reference evidence="2 3" key="1">
    <citation type="submission" date="2023-01" db="EMBL/GenBank/DDBJ databases">
        <authorList>
            <person name="Whitehead M."/>
        </authorList>
    </citation>
    <scope>NUCLEOTIDE SEQUENCE [LARGE SCALE GENOMIC DNA]</scope>
</reference>
<dbReference type="EMBL" id="CARXXK010000004">
    <property type="protein sequence ID" value="CAI6365486.1"/>
    <property type="molecule type" value="Genomic_DNA"/>
</dbReference>
<sequence length="143" mass="15897">MCGCLSSTAAVEQDSTQYHYAAGSKHYHCQRRHQNFTERHKGYVVDTDGGGNPSNYVVGDWGSDSRDGCSDKGSGDSFASGRVGGHHGSDRSLVRHEDTPLWIYYDANKQRRNLCYFIAHRPDGTVGDNLAVRRFDGGTFYEL</sequence>
<evidence type="ECO:0008006" key="4">
    <source>
        <dbReference type="Google" id="ProtNLM"/>
    </source>
</evidence>
<evidence type="ECO:0000256" key="1">
    <source>
        <dbReference type="SAM" id="MobiDB-lite"/>
    </source>
</evidence>
<gene>
    <name evidence="2" type="ORF">MEUPH1_LOCUS20192</name>
</gene>
<proteinExistence type="predicted"/>
<dbReference type="Proteomes" id="UP001160148">
    <property type="component" value="Unassembled WGS sequence"/>
</dbReference>
<feature type="region of interest" description="Disordered" evidence="1">
    <location>
        <begin position="67"/>
        <end position="91"/>
    </location>
</feature>
<name>A0AAV0XD22_9HEMI</name>
<organism evidence="2 3">
    <name type="scientific">Macrosiphum euphorbiae</name>
    <name type="common">potato aphid</name>
    <dbReference type="NCBI Taxonomy" id="13131"/>
    <lineage>
        <taxon>Eukaryota</taxon>
        <taxon>Metazoa</taxon>
        <taxon>Ecdysozoa</taxon>
        <taxon>Arthropoda</taxon>
        <taxon>Hexapoda</taxon>
        <taxon>Insecta</taxon>
        <taxon>Pterygota</taxon>
        <taxon>Neoptera</taxon>
        <taxon>Paraneoptera</taxon>
        <taxon>Hemiptera</taxon>
        <taxon>Sternorrhyncha</taxon>
        <taxon>Aphidomorpha</taxon>
        <taxon>Aphidoidea</taxon>
        <taxon>Aphididae</taxon>
        <taxon>Macrosiphini</taxon>
        <taxon>Macrosiphum</taxon>
    </lineage>
</organism>
<comment type="caution">
    <text evidence="2">The sequence shown here is derived from an EMBL/GenBank/DDBJ whole genome shotgun (WGS) entry which is preliminary data.</text>
</comment>
<dbReference type="AlphaFoldDB" id="A0AAV0XD22"/>
<protein>
    <recommendedName>
        <fullName evidence="4">Secreted protein</fullName>
    </recommendedName>
</protein>
<evidence type="ECO:0000313" key="3">
    <source>
        <dbReference type="Proteomes" id="UP001160148"/>
    </source>
</evidence>